<reference evidence="1" key="1">
    <citation type="submission" date="2021-01" db="EMBL/GenBank/DDBJ databases">
        <title>Genomic Encyclopedia of Type Strains, Phase IV (KMG-IV): sequencing the most valuable type-strain genomes for metagenomic binning, comparative biology and taxonomic classification.</title>
        <authorList>
            <person name="Goeker M."/>
        </authorList>
    </citation>
    <scope>NUCLEOTIDE SEQUENCE</scope>
    <source>
        <strain evidence="1">DSM 23230</strain>
    </source>
</reference>
<evidence type="ECO:0000313" key="1">
    <source>
        <dbReference type="EMBL" id="MBM7556758.1"/>
    </source>
</evidence>
<name>A0A938XSM7_9FIRM</name>
<evidence type="ECO:0000313" key="2">
    <source>
        <dbReference type="Proteomes" id="UP000774000"/>
    </source>
</evidence>
<accession>A0A938XSM7</accession>
<organism evidence="1 2">
    <name type="scientific">Halanaerobacter jeridensis</name>
    <dbReference type="NCBI Taxonomy" id="706427"/>
    <lineage>
        <taxon>Bacteria</taxon>
        <taxon>Bacillati</taxon>
        <taxon>Bacillota</taxon>
        <taxon>Clostridia</taxon>
        <taxon>Halanaerobiales</taxon>
        <taxon>Halobacteroidaceae</taxon>
        <taxon>Halanaerobacter</taxon>
    </lineage>
</organism>
<feature type="non-terminal residue" evidence="1">
    <location>
        <position position="1"/>
    </location>
</feature>
<proteinExistence type="predicted"/>
<keyword evidence="2" id="KW-1185">Reference proteome</keyword>
<protein>
    <submittedName>
        <fullName evidence="1">Uncharacterized protein</fullName>
    </submittedName>
</protein>
<comment type="caution">
    <text evidence="1">The sequence shown here is derived from an EMBL/GenBank/DDBJ whole genome shotgun (WGS) entry which is preliminary data.</text>
</comment>
<dbReference type="AlphaFoldDB" id="A0A938XSM7"/>
<dbReference type="EMBL" id="JAFBDQ010000006">
    <property type="protein sequence ID" value="MBM7556758.1"/>
    <property type="molecule type" value="Genomic_DNA"/>
</dbReference>
<dbReference type="Proteomes" id="UP000774000">
    <property type="component" value="Unassembled WGS sequence"/>
</dbReference>
<gene>
    <name evidence="1" type="ORF">JOC47_001609</name>
</gene>
<sequence length="74" mass="8638">RRVERGLYVDDVNDLAINSDINGARNILKLSPNYQEQKCTNFSKLCNPIKVNSDYEFAKLLKDSWDYEIKKKVV</sequence>